<organism evidence="2 3">
    <name type="scientific">Yersinia intermedia</name>
    <dbReference type="NCBI Taxonomy" id="631"/>
    <lineage>
        <taxon>Bacteria</taxon>
        <taxon>Pseudomonadati</taxon>
        <taxon>Pseudomonadota</taxon>
        <taxon>Gammaproteobacteria</taxon>
        <taxon>Enterobacterales</taxon>
        <taxon>Yersiniaceae</taxon>
        <taxon>Yersinia</taxon>
    </lineage>
</organism>
<accession>A0A0T9M5W6</accession>
<sequence length="165" mass="19511">MRTINEVLESTSWLYYNMMNKCFYWLFSILFALLISAAFSAQGGFQDSLIYYEQFMLVKNLGVYETLNLINLQSGKFEPGIIFIFYIQSFFIDSQSSFLFINLLMINLLLVNLYFLYNEDCSDSSNLSLLALVLLLFSYYTFANYIYIWRSVYSFLFYCSLLFVN</sequence>
<dbReference type="RefSeq" id="WP_050073417.1">
    <property type="nucleotide sequence ID" value="NZ_CPZJ01000006.1"/>
</dbReference>
<feature type="transmembrane region" description="Helical" evidence="1">
    <location>
        <begin position="129"/>
        <end position="148"/>
    </location>
</feature>
<keyword evidence="1" id="KW-0472">Membrane</keyword>
<dbReference type="AlphaFoldDB" id="A0A0T9M5W6"/>
<evidence type="ECO:0000256" key="1">
    <source>
        <dbReference type="SAM" id="Phobius"/>
    </source>
</evidence>
<feature type="transmembrane region" description="Helical" evidence="1">
    <location>
        <begin position="98"/>
        <end position="117"/>
    </location>
</feature>
<keyword evidence="1" id="KW-0812">Transmembrane</keyword>
<evidence type="ECO:0000313" key="2">
    <source>
        <dbReference type="EMBL" id="CNF65120.1"/>
    </source>
</evidence>
<protein>
    <submittedName>
        <fullName evidence="2">Uncharacterized protein</fullName>
    </submittedName>
</protein>
<reference evidence="2 3" key="1">
    <citation type="submission" date="2015-03" db="EMBL/GenBank/DDBJ databases">
        <authorList>
            <person name="Murphy D."/>
        </authorList>
    </citation>
    <scope>NUCLEOTIDE SEQUENCE [LARGE SCALE GENOMIC DNA]</scope>
    <source>
        <strain evidence="2 3">BR165/97</strain>
    </source>
</reference>
<proteinExistence type="predicted"/>
<gene>
    <name evidence="2" type="ORF">ERS008530_01742</name>
</gene>
<feature type="transmembrane region" description="Helical" evidence="1">
    <location>
        <begin position="23"/>
        <end position="41"/>
    </location>
</feature>
<dbReference type="EMBL" id="CPZJ01000006">
    <property type="protein sequence ID" value="CNF65120.1"/>
    <property type="molecule type" value="Genomic_DNA"/>
</dbReference>
<keyword evidence="1" id="KW-1133">Transmembrane helix</keyword>
<name>A0A0T9M5W6_YERIN</name>
<dbReference type="Proteomes" id="UP000038750">
    <property type="component" value="Unassembled WGS sequence"/>
</dbReference>
<evidence type="ECO:0000313" key="3">
    <source>
        <dbReference type="Proteomes" id="UP000038750"/>
    </source>
</evidence>